<reference evidence="3" key="1">
    <citation type="submission" date="2021-12" db="EMBL/GenBank/DDBJ databases">
        <authorList>
            <person name="Cha I.-T."/>
            <person name="Lee K.-E."/>
            <person name="Park S.-J."/>
        </authorList>
    </citation>
    <scope>NUCLEOTIDE SEQUENCE</scope>
    <source>
        <strain evidence="3">YSM-43</strain>
    </source>
</reference>
<evidence type="ECO:0000256" key="1">
    <source>
        <dbReference type="SAM" id="SignalP"/>
    </source>
</evidence>
<dbReference type="InterPro" id="IPR018392">
    <property type="entry name" value="LysM"/>
</dbReference>
<name>A0ABY4HM72_9FLAO</name>
<dbReference type="SUPFAM" id="SSF52266">
    <property type="entry name" value="SGNH hydrolase"/>
    <property type="match status" value="1"/>
</dbReference>
<dbReference type="InterPro" id="IPR051532">
    <property type="entry name" value="Ester_Hydrolysis_Enzymes"/>
</dbReference>
<dbReference type="InterPro" id="IPR013830">
    <property type="entry name" value="SGNH_hydro"/>
</dbReference>
<dbReference type="Gene3D" id="3.40.50.1110">
    <property type="entry name" value="SGNH hydrolase"/>
    <property type="match status" value="2"/>
</dbReference>
<sequence>MLNKVSLFLLLLGQTLFAQVIDSTDFEIDEVVIDTMAVDSTNISFYRNEIVNAGVIKNFYEKLLQLEQKKDCKLRIVHIGDSHIQADLFSGKMRSLLQEKYGNGGLGFSFPHNLAKTNGSYAIKYSANTSFESYRNIYPDTTQPVGLSGIALYTKSNDFVVQVSVRNKAYKFNSVKLVTPNNERSFNLATASKDITIESSTPKTITHKIRSGEALSIIADKYKVSVAAIKKANGLRSNTIQAGKTLRIPTNEMQFKNTIKTEFIPLTLFEDIASQNYYSQEPLESIFLVPNEKASSPFALNGLVLENNDPGIVYSAIGVNGAKASDYNKFPMFYNQLKALESDLIVISLGTNESFDKKETAIYFEELQVMIQNIKAKNPGVEILLTTSPPSYFKRKYPNTIVADYAKKVLETAVENNIAVWDMFQALGGLFSVDENYKKGLMSKDKVHYSKAGYELQGKLFFEALMMNYEQFKAVK</sequence>
<dbReference type="PANTHER" id="PTHR30383:SF29">
    <property type="entry name" value="SGNH HYDROLASE-TYPE ESTERASE DOMAIN-CONTAINING PROTEIN"/>
    <property type="match status" value="1"/>
</dbReference>
<gene>
    <name evidence="3" type="ORF">LXD69_00225</name>
</gene>
<dbReference type="Pfam" id="PF01476">
    <property type="entry name" value="LysM"/>
    <property type="match status" value="1"/>
</dbReference>
<dbReference type="InterPro" id="IPR036514">
    <property type="entry name" value="SGNH_hydro_sf"/>
</dbReference>
<dbReference type="PROSITE" id="PS51782">
    <property type="entry name" value="LYSM"/>
    <property type="match status" value="1"/>
</dbReference>
<keyword evidence="1" id="KW-0732">Signal</keyword>
<feature type="chain" id="PRO_5045896615" evidence="1">
    <location>
        <begin position="19"/>
        <end position="476"/>
    </location>
</feature>
<dbReference type="EMBL" id="CP090145">
    <property type="protein sequence ID" value="UOX33957.1"/>
    <property type="molecule type" value="Genomic_DNA"/>
</dbReference>
<dbReference type="SMART" id="SM00257">
    <property type="entry name" value="LysM"/>
    <property type="match status" value="1"/>
</dbReference>
<reference evidence="3" key="2">
    <citation type="submission" date="2022-04" db="EMBL/GenBank/DDBJ databases">
        <title>Complete Genome Sequence of Flavobacterium sediminilitoris YSM-43, Isolated from a Tidal Sediment.</title>
        <authorList>
            <person name="Lee P.A."/>
        </authorList>
    </citation>
    <scope>NUCLEOTIDE SEQUENCE</scope>
    <source>
        <strain evidence="3">YSM-43</strain>
    </source>
</reference>
<proteinExistence type="predicted"/>
<feature type="signal peptide" evidence="1">
    <location>
        <begin position="1"/>
        <end position="18"/>
    </location>
</feature>
<dbReference type="PANTHER" id="PTHR30383">
    <property type="entry name" value="THIOESTERASE 1/PROTEASE 1/LYSOPHOSPHOLIPASE L1"/>
    <property type="match status" value="1"/>
</dbReference>
<dbReference type="Gene3D" id="3.10.350.10">
    <property type="entry name" value="LysM domain"/>
    <property type="match status" value="1"/>
</dbReference>
<dbReference type="Pfam" id="PF13472">
    <property type="entry name" value="Lipase_GDSL_2"/>
    <property type="match status" value="1"/>
</dbReference>
<feature type="domain" description="LysM" evidence="2">
    <location>
        <begin position="205"/>
        <end position="248"/>
    </location>
</feature>
<evidence type="ECO:0000259" key="2">
    <source>
        <dbReference type="PROSITE" id="PS51782"/>
    </source>
</evidence>
<protein>
    <submittedName>
        <fullName evidence="3">GDSL-type esterase/lipase family protein</fullName>
    </submittedName>
</protein>
<evidence type="ECO:0000313" key="3">
    <source>
        <dbReference type="EMBL" id="UOX33957.1"/>
    </source>
</evidence>
<evidence type="ECO:0000313" key="4">
    <source>
        <dbReference type="Proteomes" id="UP000830454"/>
    </source>
</evidence>
<dbReference type="RefSeq" id="WP_246916539.1">
    <property type="nucleotide sequence ID" value="NZ_CP090145.1"/>
</dbReference>
<organism evidence="3 4">
    <name type="scientific">Flavobacterium sediminilitoris</name>
    <dbReference type="NCBI Taxonomy" id="2024526"/>
    <lineage>
        <taxon>Bacteria</taxon>
        <taxon>Pseudomonadati</taxon>
        <taxon>Bacteroidota</taxon>
        <taxon>Flavobacteriia</taxon>
        <taxon>Flavobacteriales</taxon>
        <taxon>Flavobacteriaceae</taxon>
        <taxon>Flavobacterium</taxon>
    </lineage>
</organism>
<accession>A0ABY4HM72</accession>
<dbReference type="SUPFAM" id="SSF54106">
    <property type="entry name" value="LysM domain"/>
    <property type="match status" value="1"/>
</dbReference>
<keyword evidence="4" id="KW-1185">Reference proteome</keyword>
<dbReference type="Proteomes" id="UP000830454">
    <property type="component" value="Chromosome"/>
</dbReference>
<dbReference type="InterPro" id="IPR036779">
    <property type="entry name" value="LysM_dom_sf"/>
</dbReference>